<reference evidence="1 2" key="1">
    <citation type="submission" date="2023-02" db="EMBL/GenBank/DDBJ databases">
        <title>A bacterium isolated from plastisphere.</title>
        <authorList>
            <person name="Sun Y."/>
        </authorList>
    </citation>
    <scope>NUCLEOTIDE SEQUENCE [LARGE SCALE GENOMIC DNA]</scope>
    <source>
        <strain evidence="2">a-1</strain>
    </source>
</reference>
<evidence type="ECO:0000313" key="1">
    <source>
        <dbReference type="EMBL" id="WDH75597.1"/>
    </source>
</evidence>
<keyword evidence="2" id="KW-1185">Reference proteome</keyword>
<dbReference type="EMBL" id="CP118099">
    <property type="protein sequence ID" value="WDH75597.1"/>
    <property type="molecule type" value="Genomic_DNA"/>
</dbReference>
<dbReference type="RefSeq" id="WP_274356663.1">
    <property type="nucleotide sequence ID" value="NZ_CP118099.1"/>
</dbReference>
<protein>
    <submittedName>
        <fullName evidence="1">Uncharacterized protein</fullName>
    </submittedName>
</protein>
<evidence type="ECO:0000313" key="2">
    <source>
        <dbReference type="Proteomes" id="UP001213680"/>
    </source>
</evidence>
<organism evidence="1 2">
    <name type="scientific">Exiguobacterium marinum</name>
    <dbReference type="NCBI Taxonomy" id="273528"/>
    <lineage>
        <taxon>Bacteria</taxon>
        <taxon>Bacillati</taxon>
        <taxon>Bacillota</taxon>
        <taxon>Bacilli</taxon>
        <taxon>Bacillales</taxon>
        <taxon>Bacillales Family XII. Incertae Sedis</taxon>
        <taxon>Exiguobacterium</taxon>
    </lineage>
</organism>
<sequence length="219" mass="25757">MTRPIVLMISDHHTSIFVYHAIRNLGVTHVIQEDGPTEHRPQSLKEWFIHQYIRWATPFMRWTSQKRIQEVRKRYPLNDLSIPPHHIIHVSSLNDDKTMMWLEKLAPELIVVHETGPIEPSRLNQLPCPILTIRPSMAEGQLQAYWAIQHQPSFCETTLEQWTTQGWRVLERVVIYKGGTDNFATYPYLQLTTVLPMLRRHIEAMDSVKTDHRQIKVQA</sequence>
<accession>A0ABY7WXJ9</accession>
<gene>
    <name evidence="1" type="ORF">PTI97_12290</name>
</gene>
<proteinExistence type="predicted"/>
<dbReference type="Proteomes" id="UP001213680">
    <property type="component" value="Chromosome"/>
</dbReference>
<name>A0ABY7WXJ9_9BACL</name>